<evidence type="ECO:0000259" key="1">
    <source>
        <dbReference type="SMART" id="SM00421"/>
    </source>
</evidence>
<feature type="domain" description="HTH luxR-type" evidence="1">
    <location>
        <begin position="787"/>
        <end position="844"/>
    </location>
</feature>
<evidence type="ECO:0000313" key="2">
    <source>
        <dbReference type="EMBL" id="GGO63335.1"/>
    </source>
</evidence>
<organism evidence="2 3">
    <name type="scientific">Microbacterium nanhaiense</name>
    <dbReference type="NCBI Taxonomy" id="1301026"/>
    <lineage>
        <taxon>Bacteria</taxon>
        <taxon>Bacillati</taxon>
        <taxon>Actinomycetota</taxon>
        <taxon>Actinomycetes</taxon>
        <taxon>Micrococcales</taxon>
        <taxon>Microbacteriaceae</taxon>
        <taxon>Microbacterium</taxon>
    </lineage>
</organism>
<dbReference type="InterPro" id="IPR016032">
    <property type="entry name" value="Sig_transdc_resp-reg_C-effctor"/>
</dbReference>
<proteinExistence type="predicted"/>
<dbReference type="SMART" id="SM00421">
    <property type="entry name" value="HTH_LUXR"/>
    <property type="match status" value="1"/>
</dbReference>
<dbReference type="Gene3D" id="1.10.10.10">
    <property type="entry name" value="Winged helix-like DNA-binding domain superfamily/Winged helix DNA-binding domain"/>
    <property type="match status" value="1"/>
</dbReference>
<dbReference type="EMBL" id="BMMQ01000004">
    <property type="protein sequence ID" value="GGO63335.1"/>
    <property type="molecule type" value="Genomic_DNA"/>
</dbReference>
<dbReference type="Pfam" id="PF00196">
    <property type="entry name" value="GerE"/>
    <property type="match status" value="1"/>
</dbReference>
<comment type="caution">
    <text evidence="2">The sequence shown here is derived from an EMBL/GenBank/DDBJ whole genome shotgun (WGS) entry which is preliminary data.</text>
</comment>
<dbReference type="Proteomes" id="UP000638043">
    <property type="component" value="Unassembled WGS sequence"/>
</dbReference>
<accession>A0ABQ2MZV5</accession>
<dbReference type="SUPFAM" id="SSF46894">
    <property type="entry name" value="C-terminal effector domain of the bipartite response regulators"/>
    <property type="match status" value="1"/>
</dbReference>
<name>A0ABQ2MZV5_9MICO</name>
<reference evidence="3" key="1">
    <citation type="journal article" date="2019" name="Int. J. Syst. Evol. Microbiol.">
        <title>The Global Catalogue of Microorganisms (GCM) 10K type strain sequencing project: providing services to taxonomists for standard genome sequencing and annotation.</title>
        <authorList>
            <consortium name="The Broad Institute Genomics Platform"/>
            <consortium name="The Broad Institute Genome Sequencing Center for Infectious Disease"/>
            <person name="Wu L."/>
            <person name="Ma J."/>
        </authorList>
    </citation>
    <scope>NUCLEOTIDE SEQUENCE [LARGE SCALE GENOMIC DNA]</scope>
    <source>
        <strain evidence="3">CGMCC 4.7181</strain>
    </source>
</reference>
<dbReference type="Gene3D" id="3.40.50.300">
    <property type="entry name" value="P-loop containing nucleotide triphosphate hydrolases"/>
    <property type="match status" value="1"/>
</dbReference>
<dbReference type="InterPro" id="IPR000792">
    <property type="entry name" value="Tscrpt_reg_LuxR_C"/>
</dbReference>
<protein>
    <recommendedName>
        <fullName evidence="1">HTH luxR-type domain-containing protein</fullName>
    </recommendedName>
</protein>
<dbReference type="SUPFAM" id="SSF52540">
    <property type="entry name" value="P-loop containing nucleoside triphosphate hydrolases"/>
    <property type="match status" value="1"/>
</dbReference>
<dbReference type="InterPro" id="IPR036388">
    <property type="entry name" value="WH-like_DNA-bd_sf"/>
</dbReference>
<dbReference type="InterPro" id="IPR027417">
    <property type="entry name" value="P-loop_NTPase"/>
</dbReference>
<gene>
    <name evidence="2" type="ORF">GCM10010910_15650</name>
</gene>
<keyword evidence="3" id="KW-1185">Reference proteome</keyword>
<evidence type="ECO:0000313" key="3">
    <source>
        <dbReference type="Proteomes" id="UP000638043"/>
    </source>
</evidence>
<sequence length="850" mass="93978">MTSPSADATARLRHARPPRRAYRHVARAHLARMLDEAADAPVRLVCAPGGYGKTELVAEWARTTDEATVWTIALTEDSAAFWRTFEQEMRATHPDVPPVAGVPVNDLRVASWLDTVLHSHGPLTVVVDRFDDLDADTAQILLARVAQDSRLRLVVTTRSPISNPLARPGLVVPVVNHNDLSFDASEAVELASLLGVDLDEAAVESLHRTTNGWPRATRLVLEKAARVGVHEWNDLYESIADVQHALVGDLSEREEFGYLLAAAVPETFVSAQANALRVAPADSGILDDAERRGLGWWSQNGGERSFTFQPLIRQRLLAQFGASRQRRAEAALAEWYLEHGHFHEAFTTAIGAQRWDLLREITNRDFNEVAAAISADPACLRAVPRSTLKSEPLIGLLAALADYIQGHTASAVSKLGAAIATVERDRLLRRGTTSPDHVWTQGIITIGLRLAGRYEMVPAALRRFRHLFESVSSTTPELDHTEDLFLTETAVTELYLGQTGAAYETLRRRPLRAPRTRSHHFYGDALEIQLLASQGYVDQAREALREFRAQALPLPFLESFYAIPLHLAEAQLFLEEHEPDRVADALAPTEKHWRSTENWPLLLLMHVDGVWHRDDALAALQTFAIRHREQRHRSGASAHLSGRLTAKKAELLLGAGRIGDAQKLLSSRRNSPTLAAARTRLLILQEQFSQALQTADDALIAAELAPREQLDLHLAAATATTKLSNQPSAARHRQHATALAMRTGLRAPFAMMSAEDRAALLDDPDTPPALISEIADLPVLFRWTSAHPRLTQKELVVLHDLNRGFTLAETAENNSVSVNTVKSQRRSLYKKLDAGSAEEVLEKARHFGLI</sequence>